<keyword evidence="2" id="KW-1185">Reference proteome</keyword>
<accession>A0ABY8A814</accession>
<evidence type="ECO:0000313" key="2">
    <source>
        <dbReference type="Proteomes" id="UP001218629"/>
    </source>
</evidence>
<reference evidence="1 2" key="1">
    <citation type="submission" date="2022-03" db="EMBL/GenBank/DDBJ databases">
        <title>Streptomyces yunnanensis P86,complete genome.</title>
        <authorList>
            <person name="Chen S."/>
            <person name="Zhang Q."/>
        </authorList>
    </citation>
    <scope>NUCLEOTIDE SEQUENCE [LARGE SCALE GENOMIC DNA]</scope>
    <source>
        <strain evidence="1 2">P86</strain>
    </source>
</reference>
<protein>
    <recommendedName>
        <fullName evidence="3">MarR family transcriptional regulator</fullName>
    </recommendedName>
</protein>
<sequence>MNVGAVWSRWGERLLKAWNRHVRYREVHRQLDVMWDDPKSRIAWVDELTEEELEEMLAGLAECIDAMQGAVSETPERPEGTS</sequence>
<gene>
    <name evidence="1" type="ORF">MOV08_17730</name>
</gene>
<organism evidence="1 2">
    <name type="scientific">Streptomyces yunnanensis</name>
    <dbReference type="NCBI Taxonomy" id="156453"/>
    <lineage>
        <taxon>Bacteria</taxon>
        <taxon>Bacillati</taxon>
        <taxon>Actinomycetota</taxon>
        <taxon>Actinomycetes</taxon>
        <taxon>Kitasatosporales</taxon>
        <taxon>Streptomycetaceae</taxon>
        <taxon>Streptomyces</taxon>
    </lineage>
</organism>
<dbReference type="Proteomes" id="UP001218629">
    <property type="component" value="Chromosome"/>
</dbReference>
<evidence type="ECO:0008006" key="3">
    <source>
        <dbReference type="Google" id="ProtNLM"/>
    </source>
</evidence>
<name>A0ABY8A814_9ACTN</name>
<dbReference type="EMBL" id="CP095749">
    <property type="protein sequence ID" value="WEB40938.1"/>
    <property type="molecule type" value="Genomic_DNA"/>
</dbReference>
<evidence type="ECO:0000313" key="1">
    <source>
        <dbReference type="EMBL" id="WEB40938.1"/>
    </source>
</evidence>
<proteinExistence type="predicted"/>
<dbReference type="RefSeq" id="WP_275308045.1">
    <property type="nucleotide sequence ID" value="NZ_CP095749.1"/>
</dbReference>